<sequence length="487" mass="50578">MMPAAAGARAARTTFLLSRSTDGAFPNGPSRDPTVSHDQRIARLIAFESDASDIVADDPNGTTDVFVTRRAGGQPGTPWAMGDTTLASIGMDDAPANGPSTNPSLDGDSHHAPHCVAFISAASNLVPGDTNGQPDAFVRDLNTGTTSRVSVNSDGAQADGPTTEVSLDGSCERVAFTAHATNLVGAGASRVARPAQPQAPVNQVYVRMLSGSGPDAAFTGLTFLASASNSGAAGNGDSTEPAFGRAGKSVAFASLASNLAGRDANGTTDVYQRTFTRMSSRRSGKGQQTLRFRTRLVSATTSGQAGNRQSSRPNSSDDGRYVAFETAATNLLPGDFNGVSDIAEADLGRRTVIHRWVSRSKATSIGNAPSNNPSISGAGEFVLFDSEASNLKESAAVRSDTNNQRDVFLWNRPTGNVSLESRAAPTSALAKGDYLTVASGKPAASSRGNYVAFVSIATAIDLPLISRLGATPDPRYDHVYVRYLGEK</sequence>
<feature type="compositionally biased region" description="Polar residues" evidence="1">
    <location>
        <begin position="297"/>
        <end position="314"/>
    </location>
</feature>
<keyword evidence="3" id="KW-1185">Reference proteome</keyword>
<evidence type="ECO:0000313" key="2">
    <source>
        <dbReference type="EMBL" id="UGS38941.1"/>
    </source>
</evidence>
<evidence type="ECO:0000313" key="3">
    <source>
        <dbReference type="Proteomes" id="UP001162834"/>
    </source>
</evidence>
<accession>A0A9E7C2W4</accession>
<dbReference type="RefSeq" id="WP_259312953.1">
    <property type="nucleotide sequence ID" value="NZ_CP087164.1"/>
</dbReference>
<feature type="region of interest" description="Disordered" evidence="1">
    <location>
        <begin position="297"/>
        <end position="319"/>
    </location>
</feature>
<dbReference type="AlphaFoldDB" id="A0A9E7C2W4"/>
<name>A0A9E7C2W4_9ACTN</name>
<proteinExistence type="predicted"/>
<reference evidence="2" key="1">
    <citation type="journal article" date="2022" name="Int. J. Syst. Evol. Microbiol.">
        <title>Pseudomonas aegrilactucae sp. nov. and Pseudomonas morbosilactucae sp. nov., pathogens causing bacterial rot of lettuce in Japan.</title>
        <authorList>
            <person name="Sawada H."/>
            <person name="Fujikawa T."/>
            <person name="Satou M."/>
        </authorList>
    </citation>
    <scope>NUCLEOTIDE SEQUENCE</scope>
    <source>
        <strain evidence="2">0166_1</strain>
    </source>
</reference>
<dbReference type="EMBL" id="CP087164">
    <property type="protein sequence ID" value="UGS38941.1"/>
    <property type="molecule type" value="Genomic_DNA"/>
</dbReference>
<dbReference type="Proteomes" id="UP001162834">
    <property type="component" value="Chromosome"/>
</dbReference>
<organism evidence="2 3">
    <name type="scientific">Capillimicrobium parvum</name>
    <dbReference type="NCBI Taxonomy" id="2884022"/>
    <lineage>
        <taxon>Bacteria</taxon>
        <taxon>Bacillati</taxon>
        <taxon>Actinomycetota</taxon>
        <taxon>Thermoleophilia</taxon>
        <taxon>Solirubrobacterales</taxon>
        <taxon>Capillimicrobiaceae</taxon>
        <taxon>Capillimicrobium</taxon>
    </lineage>
</organism>
<dbReference type="KEGG" id="sbae:DSM104329_05373"/>
<gene>
    <name evidence="2" type="ORF">DSM104329_05373</name>
</gene>
<evidence type="ECO:0000256" key="1">
    <source>
        <dbReference type="SAM" id="MobiDB-lite"/>
    </source>
</evidence>
<protein>
    <submittedName>
        <fullName evidence="2">Uncharacterized protein</fullName>
    </submittedName>
</protein>